<dbReference type="EMBL" id="AWSJ01000292">
    <property type="protein sequence ID" value="ERI07183.1"/>
    <property type="molecule type" value="Genomic_DNA"/>
</dbReference>
<dbReference type="RefSeq" id="WP_021624248.1">
    <property type="nucleotide sequence ID" value="NZ_KE952896.1"/>
</dbReference>
<proteinExistence type="predicted"/>
<dbReference type="AlphaFoldDB" id="U1WY54"/>
<sequence length="218" mass="25534">MGKPNKNNPNGMLFINVTPKLYVYDRTGGRNEKIIYNKPHTIDDNMVQFIRLNNDTVLVNRFTKEGKLLFSKEIKEPGNYVISKIHLQKLPKLSKEVCSLYNKLKTIYKCRFKIDVDNTIEEPYLIRLKTWVEYGRIRSRFSIKVRDDAPSQEVISEVFDLMEKSSKINLRAVIAYYHTGTSVDSLFITINEEFIDMAVEIEKQYSKMKKSEDFLKGE</sequence>
<evidence type="ECO:0000313" key="1">
    <source>
        <dbReference type="EMBL" id="ERI07183.1"/>
    </source>
</evidence>
<name>U1WY54_ANEAE</name>
<organism evidence="1 2">
    <name type="scientific">Aneurinibacillus aneurinilyticus ATCC 12856</name>
    <dbReference type="NCBI Taxonomy" id="649747"/>
    <lineage>
        <taxon>Bacteria</taxon>
        <taxon>Bacillati</taxon>
        <taxon>Bacillota</taxon>
        <taxon>Bacilli</taxon>
        <taxon>Bacillales</taxon>
        <taxon>Paenibacillaceae</taxon>
        <taxon>Aneurinibacillus group</taxon>
        <taxon>Aneurinibacillus</taxon>
    </lineage>
</organism>
<keyword evidence="2" id="KW-1185">Reference proteome</keyword>
<dbReference type="Proteomes" id="UP000016511">
    <property type="component" value="Unassembled WGS sequence"/>
</dbReference>
<comment type="caution">
    <text evidence="1">The sequence shown here is derived from an EMBL/GenBank/DDBJ whole genome shotgun (WGS) entry which is preliminary data.</text>
</comment>
<protein>
    <submittedName>
        <fullName evidence="1">Uncharacterized protein</fullName>
    </submittedName>
</protein>
<gene>
    <name evidence="1" type="ORF">HMPREF0083_04757</name>
</gene>
<reference evidence="1 2" key="1">
    <citation type="submission" date="2013-08" db="EMBL/GenBank/DDBJ databases">
        <authorList>
            <person name="Weinstock G."/>
            <person name="Sodergren E."/>
            <person name="Wylie T."/>
            <person name="Fulton L."/>
            <person name="Fulton R."/>
            <person name="Fronick C."/>
            <person name="O'Laughlin M."/>
            <person name="Godfrey J."/>
            <person name="Miner T."/>
            <person name="Herter B."/>
            <person name="Appelbaum E."/>
            <person name="Cordes M."/>
            <person name="Lek S."/>
            <person name="Wollam A."/>
            <person name="Pepin K.H."/>
            <person name="Palsikar V.B."/>
            <person name="Mitreva M."/>
            <person name="Wilson R.K."/>
        </authorList>
    </citation>
    <scope>NUCLEOTIDE SEQUENCE [LARGE SCALE GENOMIC DNA]</scope>
    <source>
        <strain evidence="1 2">ATCC 12856</strain>
    </source>
</reference>
<accession>U1WY54</accession>
<evidence type="ECO:0000313" key="2">
    <source>
        <dbReference type="Proteomes" id="UP000016511"/>
    </source>
</evidence>
<dbReference type="STRING" id="649747.HMPREF0083_04757"/>
<dbReference type="PATRIC" id="fig|649747.3.peg.4282"/>
<dbReference type="HOGENOM" id="CLU_1264760_0_0_9"/>
<dbReference type="GeneID" id="92841299"/>